<name>A0ABR2QHZ7_9ROSI</name>
<dbReference type="EMBL" id="JBBPBN010000037">
    <property type="protein sequence ID" value="KAK9000298.1"/>
    <property type="molecule type" value="Genomic_DNA"/>
</dbReference>
<accession>A0ABR2QHZ7</accession>
<organism evidence="1 2">
    <name type="scientific">Hibiscus sabdariffa</name>
    <name type="common">roselle</name>
    <dbReference type="NCBI Taxonomy" id="183260"/>
    <lineage>
        <taxon>Eukaryota</taxon>
        <taxon>Viridiplantae</taxon>
        <taxon>Streptophyta</taxon>
        <taxon>Embryophyta</taxon>
        <taxon>Tracheophyta</taxon>
        <taxon>Spermatophyta</taxon>
        <taxon>Magnoliopsida</taxon>
        <taxon>eudicotyledons</taxon>
        <taxon>Gunneridae</taxon>
        <taxon>Pentapetalae</taxon>
        <taxon>rosids</taxon>
        <taxon>malvids</taxon>
        <taxon>Malvales</taxon>
        <taxon>Malvaceae</taxon>
        <taxon>Malvoideae</taxon>
        <taxon>Hibiscus</taxon>
    </lineage>
</organism>
<dbReference type="Proteomes" id="UP001396334">
    <property type="component" value="Unassembled WGS sequence"/>
</dbReference>
<sequence>MSHHRLSQFVRQQAERHLCSFIHSGRGTHSSIVGIITCPPRARAAPDLIIIPAVHPDELGASNQIMTLCTHVGHWPSPHHQISSRE</sequence>
<reference evidence="1 2" key="1">
    <citation type="journal article" date="2024" name="G3 (Bethesda)">
        <title>Genome assembly of Hibiscus sabdariffa L. provides insights into metabolisms of medicinal natural products.</title>
        <authorList>
            <person name="Kim T."/>
        </authorList>
    </citation>
    <scope>NUCLEOTIDE SEQUENCE [LARGE SCALE GENOMIC DNA]</scope>
    <source>
        <strain evidence="1">TK-2024</strain>
        <tissue evidence="1">Old leaves</tissue>
    </source>
</reference>
<comment type="caution">
    <text evidence="1">The sequence shown here is derived from an EMBL/GenBank/DDBJ whole genome shotgun (WGS) entry which is preliminary data.</text>
</comment>
<gene>
    <name evidence="1" type="ORF">V6N11_080801</name>
</gene>
<evidence type="ECO:0000313" key="2">
    <source>
        <dbReference type="Proteomes" id="UP001396334"/>
    </source>
</evidence>
<proteinExistence type="predicted"/>
<protein>
    <submittedName>
        <fullName evidence="1">Uncharacterized protein</fullName>
    </submittedName>
</protein>
<keyword evidence="2" id="KW-1185">Reference proteome</keyword>
<evidence type="ECO:0000313" key="1">
    <source>
        <dbReference type="EMBL" id="KAK9000298.1"/>
    </source>
</evidence>